<dbReference type="EMBL" id="RFLV01000001">
    <property type="protein sequence ID" value="TIH09143.1"/>
    <property type="molecule type" value="Genomic_DNA"/>
</dbReference>
<organism evidence="1 2">
    <name type="scientific">Pseudomonas leptonychotis</name>
    <dbReference type="NCBI Taxonomy" id="2448482"/>
    <lineage>
        <taxon>Bacteria</taxon>
        <taxon>Pseudomonadati</taxon>
        <taxon>Pseudomonadota</taxon>
        <taxon>Gammaproteobacteria</taxon>
        <taxon>Pseudomonadales</taxon>
        <taxon>Pseudomonadaceae</taxon>
        <taxon>Pseudomonas</taxon>
    </lineage>
</organism>
<keyword evidence="2" id="KW-1185">Reference proteome</keyword>
<proteinExistence type="predicted"/>
<evidence type="ECO:0000313" key="2">
    <source>
        <dbReference type="Proteomes" id="UP000307541"/>
    </source>
</evidence>
<accession>A0A4T1ZX82</accession>
<dbReference type="Proteomes" id="UP000307541">
    <property type="component" value="Unassembled WGS sequence"/>
</dbReference>
<evidence type="ECO:0000313" key="1">
    <source>
        <dbReference type="EMBL" id="TIH09143.1"/>
    </source>
</evidence>
<comment type="caution">
    <text evidence="1">The sequence shown here is derived from an EMBL/GenBank/DDBJ whole genome shotgun (WGS) entry which is preliminary data.</text>
</comment>
<reference evidence="1 2" key="1">
    <citation type="submission" date="2018-10" db="EMBL/GenBank/DDBJ databases">
        <title>Pseudomonas leptonychotis sp. nov., isolated from Weddell seals in Antarctica.</title>
        <authorList>
            <person name="Novakova D."/>
            <person name="Svec P."/>
            <person name="Kralova S."/>
            <person name="Kristofova L."/>
            <person name="Zeman M."/>
            <person name="Pantucek R."/>
            <person name="Maslanova I."/>
            <person name="Sedlacek I."/>
        </authorList>
    </citation>
    <scope>NUCLEOTIDE SEQUENCE [LARGE SCALE GENOMIC DNA]</scope>
    <source>
        <strain evidence="1 2">CCM 8849</strain>
    </source>
</reference>
<gene>
    <name evidence="1" type="ORF">D8779_00005</name>
</gene>
<name>A0A4T1ZX82_9PSED</name>
<protein>
    <submittedName>
        <fullName evidence="1">Uncharacterized protein</fullName>
    </submittedName>
</protein>
<sequence>MGEIACYQLMVALQSLGMGWEISHMLDCSCYEDRDLIKALAKKEPRDVVDVADQRIRSAVAPKGMLRNSRSTIQHGMEMPDDFHA</sequence>
<dbReference type="AlphaFoldDB" id="A0A4T1ZX82"/>